<sequence length="231" mass="27388">MKKILLNILSRNSLYSLSIDWHFICLRLQNYLFLKTPKKIKTKASFLNIGCGAQGLDSAEWFNLDGWPAEGVDYECDLRRNLPFDEHRFWGIFSEHFFEHLDPADGRKFLEECFRILRPGGIIRLSVPDGELYLKNYLENREWMLELIKYRGWMLEPGKKYHTPMELVNDVFRQNLQHQYCYDFETISLLLSEVGFKNISRVGFSIGSCKQLQIDREERQMDSLYVEATKH</sequence>
<dbReference type="Gene3D" id="3.40.50.150">
    <property type="entry name" value="Vaccinia Virus protein VP39"/>
    <property type="match status" value="1"/>
</dbReference>
<dbReference type="AlphaFoldDB" id="A0A0D9A0Y4"/>
<keyword evidence="2" id="KW-1185">Reference proteome</keyword>
<accession>A0A0D9A0Y4</accession>
<proteinExistence type="predicted"/>
<dbReference type="InterPro" id="IPR029063">
    <property type="entry name" value="SAM-dependent_MTases_sf"/>
</dbReference>
<comment type="caution">
    <text evidence="1">The sequence shown here is derived from an EMBL/GenBank/DDBJ whole genome shotgun (WGS) entry which is preliminary data.</text>
</comment>
<evidence type="ECO:0000313" key="2">
    <source>
        <dbReference type="Proteomes" id="UP000032452"/>
    </source>
</evidence>
<dbReference type="OrthoDB" id="457170at2"/>
<dbReference type="EMBL" id="JYON01000002">
    <property type="protein sequence ID" value="KJH73151.1"/>
    <property type="molecule type" value="Genomic_DNA"/>
</dbReference>
<dbReference type="SUPFAM" id="SSF53335">
    <property type="entry name" value="S-adenosyl-L-methionine-dependent methyltransferases"/>
    <property type="match status" value="1"/>
</dbReference>
<dbReference type="Proteomes" id="UP000032452">
    <property type="component" value="Unassembled WGS sequence"/>
</dbReference>
<dbReference type="RefSeq" id="WP_045053250.1">
    <property type="nucleotide sequence ID" value="NZ_JYON01000002.1"/>
</dbReference>
<dbReference type="STRING" id="1618023.UH38_03620"/>
<protein>
    <recommendedName>
        <fullName evidence="3">Methyltransferase type 11 domain-containing protein</fullName>
    </recommendedName>
</protein>
<reference evidence="1 2" key="1">
    <citation type="submission" date="2015-02" db="EMBL/GenBank/DDBJ databases">
        <title>Draft genome of a novel marine cyanobacterium (Chroococcales) isolated from South Atlantic Ocean.</title>
        <authorList>
            <person name="Rigonato J."/>
            <person name="Alvarenga D.O."/>
            <person name="Branco L.H."/>
            <person name="Varani A.M."/>
            <person name="Brandini F.P."/>
            <person name="Fiore M.F."/>
        </authorList>
    </citation>
    <scope>NUCLEOTIDE SEQUENCE [LARGE SCALE GENOMIC DNA]</scope>
    <source>
        <strain evidence="1 2">CENA595</strain>
    </source>
</reference>
<evidence type="ECO:0008006" key="3">
    <source>
        <dbReference type="Google" id="ProtNLM"/>
    </source>
</evidence>
<dbReference type="CDD" id="cd02440">
    <property type="entry name" value="AdoMet_MTases"/>
    <property type="match status" value="1"/>
</dbReference>
<organism evidence="1 2">
    <name type="scientific">Aliterella atlantica CENA595</name>
    <dbReference type="NCBI Taxonomy" id="1618023"/>
    <lineage>
        <taxon>Bacteria</taxon>
        <taxon>Bacillati</taxon>
        <taxon>Cyanobacteriota</taxon>
        <taxon>Cyanophyceae</taxon>
        <taxon>Chroococcidiopsidales</taxon>
        <taxon>Aliterellaceae</taxon>
        <taxon>Aliterella</taxon>
    </lineage>
</organism>
<dbReference type="Pfam" id="PF13489">
    <property type="entry name" value="Methyltransf_23"/>
    <property type="match status" value="1"/>
</dbReference>
<name>A0A0D9A0Y4_9CYAN</name>
<gene>
    <name evidence="1" type="ORF">UH38_03620</name>
</gene>
<evidence type="ECO:0000313" key="1">
    <source>
        <dbReference type="EMBL" id="KJH73151.1"/>
    </source>
</evidence>